<keyword evidence="3" id="KW-0808">Transferase</keyword>
<dbReference type="CDD" id="cd00761">
    <property type="entry name" value="Glyco_tranf_GTA_type"/>
    <property type="match status" value="1"/>
</dbReference>
<dbReference type="InterPro" id="IPR001173">
    <property type="entry name" value="Glyco_trans_2-like"/>
</dbReference>
<gene>
    <name evidence="3" type="ORF">Thena_0854</name>
</gene>
<accession>M1E8H6</accession>
<keyword evidence="4" id="KW-1185">Reference proteome</keyword>
<feature type="transmembrane region" description="Helical" evidence="1">
    <location>
        <begin position="274"/>
        <end position="291"/>
    </location>
</feature>
<dbReference type="GO" id="GO:0016740">
    <property type="term" value="F:transferase activity"/>
    <property type="evidence" value="ECO:0007669"/>
    <property type="project" value="UniProtKB-KW"/>
</dbReference>
<evidence type="ECO:0000313" key="4">
    <source>
        <dbReference type="Proteomes" id="UP000011765"/>
    </source>
</evidence>
<dbReference type="PANTHER" id="PTHR43685:SF2">
    <property type="entry name" value="GLYCOSYLTRANSFERASE 2-LIKE DOMAIN-CONTAINING PROTEIN"/>
    <property type="match status" value="1"/>
</dbReference>
<dbReference type="InterPro" id="IPR050834">
    <property type="entry name" value="Glycosyltransf_2"/>
</dbReference>
<keyword evidence="1" id="KW-0812">Transmembrane</keyword>
<dbReference type="STRING" id="747365.Thena_0854"/>
<feature type="domain" description="Glycosyltransferase 2-like" evidence="2">
    <location>
        <begin position="7"/>
        <end position="129"/>
    </location>
</feature>
<dbReference type="InterPro" id="IPR029044">
    <property type="entry name" value="Nucleotide-diphossugar_trans"/>
</dbReference>
<dbReference type="OrthoDB" id="9802649at2"/>
<evidence type="ECO:0000313" key="3">
    <source>
        <dbReference type="EMBL" id="AEE14484.1"/>
    </source>
</evidence>
<sequence length="321" mass="37961">MNEPLVSIIMPTFNRKDVVTRAINSVLKQTYSNIEFIIIDDFSEDGTEDLIRNFITNNKNIIYLKNKSNKGPSISRNIGVEVAKGDFITFIDDDIEYLPQKVEKTINLFMLSNEDDFVIYTNFYKIKNNEKKLFLPLNVRKEGCIYKNLLKGNFVDTSGLTIPRTCLLKPLFAENLRMLEDWELALKLSQKYKFKYINEPLYYYYDSPNSINKQTGIYSIQALSYITDSYGKDMTNKTLSQLYYILGKQYAWISNKALSKEYIILAIKKHKLKIEYWIFLLMVIVFSPEVLNRIRSIKKFFSSFWYSYIHIRFRKIFIKVK</sequence>
<keyword evidence="1" id="KW-1133">Transmembrane helix</keyword>
<evidence type="ECO:0000256" key="1">
    <source>
        <dbReference type="SAM" id="Phobius"/>
    </source>
</evidence>
<dbReference type="AlphaFoldDB" id="M1E8H6"/>
<dbReference type="KEGG" id="tnr:Thena_0854"/>
<dbReference type="HOGENOM" id="CLU_025996_0_5_9"/>
<name>M1E8H6_9BACT</name>
<dbReference type="EMBL" id="CP002690">
    <property type="protein sequence ID" value="AEE14484.1"/>
    <property type="molecule type" value="Genomic_DNA"/>
</dbReference>
<dbReference type="SUPFAM" id="SSF53448">
    <property type="entry name" value="Nucleotide-diphospho-sugar transferases"/>
    <property type="match status" value="1"/>
</dbReference>
<dbReference type="Proteomes" id="UP000011765">
    <property type="component" value="Chromosome"/>
</dbReference>
<reference evidence="3 4" key="1">
    <citation type="submission" date="2011-04" db="EMBL/GenBank/DDBJ databases">
        <title>The complete genome of Thermodesulfobium narugense DSM 14796.</title>
        <authorList>
            <consortium name="US DOE Joint Genome Institute (JGI-PGF)"/>
            <person name="Lucas S."/>
            <person name="Han J."/>
            <person name="Lapidus A."/>
            <person name="Bruce D."/>
            <person name="Goodwin L."/>
            <person name="Pitluck S."/>
            <person name="Peters L."/>
            <person name="Kyrpides N."/>
            <person name="Mavromatis K."/>
            <person name="Pagani I."/>
            <person name="Ivanova N."/>
            <person name="Ovchinnikova G."/>
            <person name="Zhang X."/>
            <person name="Saunders L."/>
            <person name="Detter J.C."/>
            <person name="Tapia R."/>
            <person name="Han C."/>
            <person name="Land M."/>
            <person name="Hauser L."/>
            <person name="Markowitz V."/>
            <person name="Cheng J.-F."/>
            <person name="Hugenholtz P."/>
            <person name="Woyke T."/>
            <person name="Wu D."/>
            <person name="Spring S."/>
            <person name="Schroeder M."/>
            <person name="Brambilla E."/>
            <person name="Klenk H.-P."/>
            <person name="Eisen J.A."/>
        </authorList>
    </citation>
    <scope>NUCLEOTIDE SEQUENCE [LARGE SCALE GENOMIC DNA]</scope>
    <source>
        <strain evidence="3 4">DSM 14796</strain>
    </source>
</reference>
<evidence type="ECO:0000259" key="2">
    <source>
        <dbReference type="Pfam" id="PF00535"/>
    </source>
</evidence>
<organism evidence="3 4">
    <name type="scientific">Thermodesulfobium narugense DSM 14796</name>
    <dbReference type="NCBI Taxonomy" id="747365"/>
    <lineage>
        <taxon>Bacteria</taxon>
        <taxon>Pseudomonadati</taxon>
        <taxon>Thermodesulfobiota</taxon>
        <taxon>Thermodesulfobiia</taxon>
        <taxon>Thermodesulfobiales</taxon>
        <taxon>Thermodesulfobiaceae</taxon>
        <taxon>Thermodesulfobium</taxon>
    </lineage>
</organism>
<proteinExistence type="predicted"/>
<dbReference type="PANTHER" id="PTHR43685">
    <property type="entry name" value="GLYCOSYLTRANSFERASE"/>
    <property type="match status" value="1"/>
</dbReference>
<protein>
    <submittedName>
        <fullName evidence="3">Glycosyl transferase family 2</fullName>
    </submittedName>
</protein>
<keyword evidence="1" id="KW-0472">Membrane</keyword>
<dbReference type="Gene3D" id="3.90.550.10">
    <property type="entry name" value="Spore Coat Polysaccharide Biosynthesis Protein SpsA, Chain A"/>
    <property type="match status" value="1"/>
</dbReference>
<dbReference type="eggNOG" id="COG1216">
    <property type="taxonomic scope" value="Bacteria"/>
</dbReference>
<dbReference type="Pfam" id="PF00535">
    <property type="entry name" value="Glycos_transf_2"/>
    <property type="match status" value="1"/>
</dbReference>